<evidence type="ECO:0000256" key="3">
    <source>
        <dbReference type="ARBA" id="ARBA00022714"/>
    </source>
</evidence>
<gene>
    <name evidence="13" type="ORF">GGC33_15935</name>
</gene>
<dbReference type="InterPro" id="IPR017941">
    <property type="entry name" value="Rieske_2Fe-2S"/>
</dbReference>
<name>A0A844H2M3_9CHRO</name>
<evidence type="ECO:0000256" key="5">
    <source>
        <dbReference type="ARBA" id="ARBA00022946"/>
    </source>
</evidence>
<evidence type="ECO:0000256" key="7">
    <source>
        <dbReference type="ARBA" id="ARBA00023002"/>
    </source>
</evidence>
<dbReference type="GO" id="GO:0016705">
    <property type="term" value="F:oxidoreductase activity, acting on paired donors, with incorporation or reduction of molecular oxygen"/>
    <property type="evidence" value="ECO:0007669"/>
    <property type="project" value="UniProtKB-ARBA"/>
</dbReference>
<dbReference type="GO" id="GO:0010277">
    <property type="term" value="F:chlorophyllide a oxygenase activity"/>
    <property type="evidence" value="ECO:0007669"/>
    <property type="project" value="InterPro"/>
</dbReference>
<accession>A0A844H2M3</accession>
<reference evidence="13 14" key="1">
    <citation type="submission" date="2019-11" db="EMBL/GenBank/DDBJ databases">
        <title>Isolation of a new High Light Tolerant Cyanobacteria.</title>
        <authorList>
            <person name="Dobson Z."/>
            <person name="Vaughn N."/>
            <person name="Vaughn M."/>
            <person name="Fromme P."/>
            <person name="Mazor Y."/>
        </authorList>
    </citation>
    <scope>NUCLEOTIDE SEQUENCE [LARGE SCALE GENOMIC DNA]</scope>
    <source>
        <strain evidence="13 14">0216</strain>
    </source>
</reference>
<dbReference type="Pfam" id="PF00355">
    <property type="entry name" value="Rieske"/>
    <property type="match status" value="1"/>
</dbReference>
<proteinExistence type="predicted"/>
<keyword evidence="3" id="KW-0001">2Fe-2S</keyword>
<keyword evidence="4" id="KW-0479">Metal-binding</keyword>
<dbReference type="EMBL" id="WMIA01000028">
    <property type="protein sequence ID" value="MTF40406.1"/>
    <property type="molecule type" value="Genomic_DNA"/>
</dbReference>
<keyword evidence="10 11" id="KW-0472">Membrane</keyword>
<dbReference type="GO" id="GO:0046872">
    <property type="term" value="F:metal ion binding"/>
    <property type="evidence" value="ECO:0007669"/>
    <property type="project" value="UniProtKB-KW"/>
</dbReference>
<evidence type="ECO:0000313" key="13">
    <source>
        <dbReference type="EMBL" id="MTF40406.1"/>
    </source>
</evidence>
<dbReference type="PANTHER" id="PTHR21266:SF32">
    <property type="entry name" value="CHOLESTEROL 7-DESATURASE NVD"/>
    <property type="match status" value="1"/>
</dbReference>
<evidence type="ECO:0000256" key="8">
    <source>
        <dbReference type="ARBA" id="ARBA00023004"/>
    </source>
</evidence>
<keyword evidence="7" id="KW-0560">Oxidoreductase</keyword>
<dbReference type="PROSITE" id="PS51296">
    <property type="entry name" value="RIESKE"/>
    <property type="match status" value="1"/>
</dbReference>
<keyword evidence="9" id="KW-0411">Iron-sulfur</keyword>
<dbReference type="GO" id="GO:0005737">
    <property type="term" value="C:cytoplasm"/>
    <property type="evidence" value="ECO:0007669"/>
    <property type="project" value="TreeGrafter"/>
</dbReference>
<dbReference type="RefSeq" id="WP_015221023.1">
    <property type="nucleotide sequence ID" value="NZ_WMIA01000028.1"/>
</dbReference>
<evidence type="ECO:0000256" key="2">
    <source>
        <dbReference type="ARBA" id="ARBA00022692"/>
    </source>
</evidence>
<sequence>MSSEFNFFQNWYPIFPLEDLEINKPQSFTLLGQRLVIWKGEKQKKFQVFLDLCPHRLAPLSEGRIDEETGNLMCSYHGWQFNEKGICTCIPQAENQELVVKNQHNFAVKVFPTREENDLLWVWADANTPDLAEKKPLPLSPQIDKERGFVWSSMVRDLEYDWQTFIENVADPSHVPFAHHGLQGNRKQAQPIAIEIVKSSVNLIEAKVSRLFTTTITFEPPSRLEYAIGFGDKGQQLGLITYCIPIEPGKCRIVAQFARNFAYSLHKITPRWWEHIKTRNAVLDGDMILLHQQERFLQQKLAGENWKNSYKMPTKADRLVIEFRRWFDIYCEGKLPWEKVGFSNFENLKISDNRQQILDRYSQHTKYCKSCRNALKTNYILQIVSIIYFILSLSITAILPDTYRISWGIYLIITGLISVGFFSWLKFWFEPQFYFVDYIHADRK</sequence>
<evidence type="ECO:0000259" key="12">
    <source>
        <dbReference type="PROSITE" id="PS51296"/>
    </source>
</evidence>
<keyword evidence="6 11" id="KW-1133">Transmembrane helix</keyword>
<dbReference type="GO" id="GO:0051537">
    <property type="term" value="F:2 iron, 2 sulfur cluster binding"/>
    <property type="evidence" value="ECO:0007669"/>
    <property type="project" value="UniProtKB-KW"/>
</dbReference>
<keyword evidence="8" id="KW-0408">Iron</keyword>
<dbReference type="SUPFAM" id="SSF50022">
    <property type="entry name" value="ISP domain"/>
    <property type="match status" value="1"/>
</dbReference>
<keyword evidence="2 11" id="KW-0812">Transmembrane</keyword>
<dbReference type="InterPro" id="IPR036922">
    <property type="entry name" value="Rieske_2Fe-2S_sf"/>
</dbReference>
<evidence type="ECO:0000313" key="14">
    <source>
        <dbReference type="Proteomes" id="UP000437131"/>
    </source>
</evidence>
<feature type="domain" description="Rieske" evidence="12">
    <location>
        <begin position="11"/>
        <end position="122"/>
    </location>
</feature>
<keyword evidence="5" id="KW-0809">Transit peptide</keyword>
<dbReference type="Pfam" id="PF08417">
    <property type="entry name" value="PaO"/>
    <property type="match status" value="1"/>
</dbReference>
<feature type="transmembrane region" description="Helical" evidence="11">
    <location>
        <begin position="405"/>
        <end position="425"/>
    </location>
</feature>
<evidence type="ECO:0000256" key="1">
    <source>
        <dbReference type="ARBA" id="ARBA00004370"/>
    </source>
</evidence>
<dbReference type="SUPFAM" id="SSF55961">
    <property type="entry name" value="Bet v1-like"/>
    <property type="match status" value="1"/>
</dbReference>
<protein>
    <submittedName>
        <fullName evidence="13">Rieske 2Fe-2S domain-containing protein</fullName>
    </submittedName>
</protein>
<evidence type="ECO:0000256" key="4">
    <source>
        <dbReference type="ARBA" id="ARBA00022723"/>
    </source>
</evidence>
<dbReference type="Gene3D" id="2.102.10.10">
    <property type="entry name" value="Rieske [2Fe-2S] iron-sulphur domain"/>
    <property type="match status" value="1"/>
</dbReference>
<dbReference type="InterPro" id="IPR050584">
    <property type="entry name" value="Cholesterol_7-desaturase"/>
</dbReference>
<dbReference type="Gene3D" id="3.90.380.10">
    <property type="entry name" value="Naphthalene 1,2-dioxygenase Alpha Subunit, Chain A, domain 1"/>
    <property type="match status" value="1"/>
</dbReference>
<evidence type="ECO:0000256" key="11">
    <source>
        <dbReference type="SAM" id="Phobius"/>
    </source>
</evidence>
<dbReference type="GO" id="GO:0016020">
    <property type="term" value="C:membrane"/>
    <property type="evidence" value="ECO:0007669"/>
    <property type="project" value="UniProtKB-SubCell"/>
</dbReference>
<organism evidence="13 14">
    <name type="scientific">Cyanobacterium aponinum 0216</name>
    <dbReference type="NCBI Taxonomy" id="2676140"/>
    <lineage>
        <taxon>Bacteria</taxon>
        <taxon>Bacillati</taxon>
        <taxon>Cyanobacteriota</taxon>
        <taxon>Cyanophyceae</taxon>
        <taxon>Oscillatoriophycideae</taxon>
        <taxon>Chroococcales</taxon>
        <taxon>Geminocystaceae</taxon>
        <taxon>Cyanobacterium</taxon>
    </lineage>
</organism>
<feature type="transmembrane region" description="Helical" evidence="11">
    <location>
        <begin position="379"/>
        <end position="399"/>
    </location>
</feature>
<evidence type="ECO:0000256" key="10">
    <source>
        <dbReference type="ARBA" id="ARBA00023136"/>
    </source>
</evidence>
<comment type="caution">
    <text evidence="13">The sequence shown here is derived from an EMBL/GenBank/DDBJ whole genome shotgun (WGS) entry which is preliminary data.</text>
</comment>
<evidence type="ECO:0000256" key="9">
    <source>
        <dbReference type="ARBA" id="ARBA00023014"/>
    </source>
</evidence>
<evidence type="ECO:0000256" key="6">
    <source>
        <dbReference type="ARBA" id="ARBA00022989"/>
    </source>
</evidence>
<dbReference type="InterPro" id="IPR013626">
    <property type="entry name" value="PaO"/>
</dbReference>
<comment type="subcellular location">
    <subcellularLocation>
        <location evidence="1">Membrane</location>
    </subcellularLocation>
</comment>
<dbReference type="AlphaFoldDB" id="A0A844H2M3"/>
<dbReference type="PANTHER" id="PTHR21266">
    <property type="entry name" value="IRON-SULFUR DOMAIN CONTAINING PROTEIN"/>
    <property type="match status" value="1"/>
</dbReference>
<dbReference type="Proteomes" id="UP000437131">
    <property type="component" value="Unassembled WGS sequence"/>
</dbReference>